<evidence type="ECO:0000256" key="5">
    <source>
        <dbReference type="ARBA" id="ARBA00022801"/>
    </source>
</evidence>
<reference evidence="14" key="1">
    <citation type="submission" date="2020-12" db="EMBL/GenBank/DDBJ databases">
        <authorList>
            <person name="Huq M.A."/>
        </authorList>
    </citation>
    <scope>NUCLEOTIDE SEQUENCE</scope>
    <source>
        <strain evidence="14">MAHUQ-46</strain>
    </source>
</reference>
<evidence type="ECO:0000256" key="8">
    <source>
        <dbReference type="PIRNR" id="PIRNR001084"/>
    </source>
</evidence>
<keyword evidence="4" id="KW-0479">Metal-binding</keyword>
<keyword evidence="6" id="KW-0862">Zinc</keyword>
<evidence type="ECO:0000256" key="1">
    <source>
        <dbReference type="ARBA" id="ARBA00001412"/>
    </source>
</evidence>
<keyword evidence="15" id="KW-1185">Reference proteome</keyword>
<evidence type="ECO:0000256" key="7">
    <source>
        <dbReference type="ARBA" id="ARBA00023295"/>
    </source>
</evidence>
<dbReference type="InterPro" id="IPR029062">
    <property type="entry name" value="Class_I_gatase-like"/>
</dbReference>
<feature type="binding site" evidence="10">
    <location>
        <position position="115"/>
    </location>
    <ligand>
        <name>substrate</name>
    </ligand>
</feature>
<evidence type="ECO:0000313" key="15">
    <source>
        <dbReference type="Proteomes" id="UP000640274"/>
    </source>
</evidence>
<feature type="domain" description="Beta-galactosidase C-terminal" evidence="13">
    <location>
        <begin position="635"/>
        <end position="689"/>
    </location>
</feature>
<evidence type="ECO:0000256" key="4">
    <source>
        <dbReference type="ARBA" id="ARBA00022723"/>
    </source>
</evidence>
<dbReference type="CDD" id="cd03143">
    <property type="entry name" value="A4_beta-galactosidase_middle_domain"/>
    <property type="match status" value="1"/>
</dbReference>
<dbReference type="InterPro" id="IPR013739">
    <property type="entry name" value="Beta_galactosidase_C"/>
</dbReference>
<comment type="caution">
    <text evidence="14">The sequence shown here is derived from an EMBL/GenBank/DDBJ whole genome shotgun (WGS) entry which is preliminary data.</text>
</comment>
<keyword evidence="7 8" id="KW-0326">Glycosidase</keyword>
<feature type="active site" description="Nucleophile" evidence="9">
    <location>
        <position position="315"/>
    </location>
</feature>
<keyword evidence="5 8" id="KW-0378">Hydrolase</keyword>
<evidence type="ECO:0000256" key="9">
    <source>
        <dbReference type="PIRSR" id="PIRSR001084-1"/>
    </source>
</evidence>
<dbReference type="Pfam" id="PF02449">
    <property type="entry name" value="Glyco_hydro_42"/>
    <property type="match status" value="1"/>
</dbReference>
<evidence type="ECO:0000256" key="6">
    <source>
        <dbReference type="ARBA" id="ARBA00022833"/>
    </source>
</evidence>
<dbReference type="PANTHER" id="PTHR36447">
    <property type="entry name" value="BETA-GALACTOSIDASE GANA"/>
    <property type="match status" value="1"/>
</dbReference>
<dbReference type="SUPFAM" id="SSF51445">
    <property type="entry name" value="(Trans)glycosidases"/>
    <property type="match status" value="1"/>
</dbReference>
<dbReference type="GO" id="GO:0046872">
    <property type="term" value="F:metal ion binding"/>
    <property type="evidence" value="ECO:0007669"/>
    <property type="project" value="UniProtKB-KW"/>
</dbReference>
<name>A0A934J9Q5_9BACL</name>
<dbReference type="InterPro" id="IPR013738">
    <property type="entry name" value="Beta_galactosidase_Trimer"/>
</dbReference>
<dbReference type="InterPro" id="IPR017853">
    <property type="entry name" value="GH"/>
</dbReference>
<accession>A0A934J9Q5</accession>
<feature type="binding site" evidence="10">
    <location>
        <position position="153"/>
    </location>
    <ligand>
        <name>substrate</name>
    </ligand>
</feature>
<dbReference type="PIRSF" id="PIRSF001084">
    <property type="entry name" value="B-galactosidase"/>
    <property type="match status" value="1"/>
</dbReference>
<dbReference type="EMBL" id="JAELUP010000097">
    <property type="protein sequence ID" value="MBJ6362863.1"/>
    <property type="molecule type" value="Genomic_DNA"/>
</dbReference>
<comment type="similarity">
    <text evidence="2 8">Belongs to the glycosyl hydrolase 42 family.</text>
</comment>
<sequence length="703" mass="80502">MLNKLKTFHTDQFLYGVCYYPEHWDEELWDDDFRRMREMGINVVRMGETAWNLWEPEEDVYSFDVFDRAIELCESHGLKVILGTPTYAPPAWLTAKYPESLRQDFYGNVMHHGSRRHVNYTSRIFLEKCENIVAALAEHYKNRESVIGWQIDNELNCHMDVSFADSDREAFREWCRAKYGGLAELNIAWGTAFWAQTYTDWSQVDLPRPTATYHSPGHLLDFYRFTSDSAIGFAKLQYDVLKRANPETFVTHNGLFDNIDFAKLTEEALDFISFDSYPAFALMQRKSSPEYFKDRIFSMKLSRVRGLSSKFIILEQQAGPGGQSGSVLLNGVSDYLHKTPKPGQMRLWAWQSVAHGADGLLFFRWRTCPFGAETLWHGLNNYGNQPNRRLEEAKQLGQEFEKTGPLLIASDSKAQAAILYDYDNDSNNKIDGYIGQQMWRSEELVYQALNERHIMTDVIPNTASMTIEDLSQYKLVICVNAQLLDEEDAAKLHAYAQGGGTVVFGPRSGYKNRNNTARMLPLPGILRELTGVEIHDYTMVDESDDVGVQFEGTDTTVNTFHFNEVLEAKGEHSEVVARYTSDYYEREAAIVRNAVGDGVVIYSGTVLTVDTTALILDSLHIHDSLADWVEAPKEIEVVRREHADEAIYIFLNYLNKPVPVKFNEEVIETLSGNKLEGLFELQPYDVLFIRRKESAHPKPRGEE</sequence>
<dbReference type="GO" id="GO:0006012">
    <property type="term" value="P:galactose metabolic process"/>
    <property type="evidence" value="ECO:0007669"/>
    <property type="project" value="InterPro"/>
</dbReference>
<dbReference type="Gene3D" id="3.40.50.880">
    <property type="match status" value="1"/>
</dbReference>
<dbReference type="Proteomes" id="UP000640274">
    <property type="component" value="Unassembled WGS sequence"/>
</dbReference>
<dbReference type="GO" id="GO:0004565">
    <property type="term" value="F:beta-galactosidase activity"/>
    <property type="evidence" value="ECO:0007669"/>
    <property type="project" value="UniProtKB-EC"/>
</dbReference>
<dbReference type="RefSeq" id="WP_199020424.1">
    <property type="nucleotide sequence ID" value="NZ_JAELUP010000097.1"/>
</dbReference>
<dbReference type="Gene3D" id="3.20.20.80">
    <property type="entry name" value="Glycosidases"/>
    <property type="match status" value="1"/>
</dbReference>
<evidence type="ECO:0000259" key="11">
    <source>
        <dbReference type="Pfam" id="PF02449"/>
    </source>
</evidence>
<dbReference type="Gene3D" id="2.60.40.1180">
    <property type="entry name" value="Golgi alpha-mannosidase II"/>
    <property type="match status" value="1"/>
</dbReference>
<dbReference type="SUPFAM" id="SSF52317">
    <property type="entry name" value="Class I glutamine amidotransferase-like"/>
    <property type="match status" value="1"/>
</dbReference>
<dbReference type="Pfam" id="PF08532">
    <property type="entry name" value="Glyco_hydro_42M"/>
    <property type="match status" value="1"/>
</dbReference>
<comment type="catalytic activity">
    <reaction evidence="1 8">
        <text>Hydrolysis of terminal non-reducing beta-D-galactose residues in beta-D-galactosides.</text>
        <dbReference type="EC" id="3.2.1.23"/>
    </reaction>
</comment>
<dbReference type="PANTHER" id="PTHR36447:SF2">
    <property type="entry name" value="BETA-GALACTOSIDASE YESZ"/>
    <property type="match status" value="1"/>
</dbReference>
<dbReference type="GO" id="GO:0009341">
    <property type="term" value="C:beta-galactosidase complex"/>
    <property type="evidence" value="ECO:0007669"/>
    <property type="project" value="InterPro"/>
</dbReference>
<evidence type="ECO:0000259" key="12">
    <source>
        <dbReference type="Pfam" id="PF08532"/>
    </source>
</evidence>
<dbReference type="EC" id="3.2.1.23" evidence="3 8"/>
<gene>
    <name evidence="14" type="ORF">JFN88_16720</name>
</gene>
<dbReference type="AlphaFoldDB" id="A0A934J9Q5"/>
<evidence type="ECO:0000256" key="3">
    <source>
        <dbReference type="ARBA" id="ARBA00012756"/>
    </source>
</evidence>
<proteinExistence type="inferred from homology"/>
<organism evidence="14 15">
    <name type="scientific">Paenibacillus roseus</name>
    <dbReference type="NCBI Taxonomy" id="2798579"/>
    <lineage>
        <taxon>Bacteria</taxon>
        <taxon>Bacillati</taxon>
        <taxon>Bacillota</taxon>
        <taxon>Bacilli</taxon>
        <taxon>Bacillales</taxon>
        <taxon>Paenibacillaceae</taxon>
        <taxon>Paenibacillus</taxon>
    </lineage>
</organism>
<dbReference type="Pfam" id="PF08533">
    <property type="entry name" value="Glyco_hydro_42C"/>
    <property type="match status" value="1"/>
</dbReference>
<feature type="domain" description="Glycoside hydrolase family 42 N-terminal" evidence="11">
    <location>
        <begin position="18"/>
        <end position="402"/>
    </location>
</feature>
<evidence type="ECO:0000256" key="10">
    <source>
        <dbReference type="PIRSR" id="PIRSR001084-2"/>
    </source>
</evidence>
<feature type="domain" description="Beta-galactosidase trimerisation" evidence="12">
    <location>
        <begin position="414"/>
        <end position="619"/>
    </location>
</feature>
<protein>
    <recommendedName>
        <fullName evidence="3 8">Beta-galactosidase</fullName>
        <shortName evidence="8">Beta-gal</shortName>
        <ecNumber evidence="3 8">3.2.1.23</ecNumber>
    </recommendedName>
</protein>
<evidence type="ECO:0000259" key="13">
    <source>
        <dbReference type="Pfam" id="PF08533"/>
    </source>
</evidence>
<dbReference type="InterPro" id="IPR013780">
    <property type="entry name" value="Glyco_hydro_b"/>
</dbReference>
<feature type="active site" description="Proton donor" evidence="9">
    <location>
        <position position="154"/>
    </location>
</feature>
<dbReference type="InterPro" id="IPR003476">
    <property type="entry name" value="Glyco_hydro_42"/>
</dbReference>
<dbReference type="InterPro" id="IPR013529">
    <property type="entry name" value="Glyco_hydro_42_N"/>
</dbReference>
<evidence type="ECO:0000313" key="14">
    <source>
        <dbReference type="EMBL" id="MBJ6362863.1"/>
    </source>
</evidence>
<evidence type="ECO:0000256" key="2">
    <source>
        <dbReference type="ARBA" id="ARBA00005940"/>
    </source>
</evidence>